<dbReference type="InParanoid" id="D8Q6X7"/>
<dbReference type="VEuPathDB" id="FungiDB:SCHCODRAFT_01190579"/>
<gene>
    <name evidence="2" type="ORF">SCHCODRAFT_85308</name>
</gene>
<dbReference type="HOGENOM" id="CLU_2055364_0_0_1"/>
<dbReference type="GeneID" id="9587272"/>
<accession>D8Q6X7</accession>
<feature type="non-terminal residue" evidence="2">
    <location>
        <position position="120"/>
    </location>
</feature>
<keyword evidence="3" id="KW-1185">Reference proteome</keyword>
<proteinExistence type="predicted"/>
<organism evidence="3">
    <name type="scientific">Schizophyllum commune (strain H4-8 / FGSC 9210)</name>
    <name type="common">Split gill fungus</name>
    <dbReference type="NCBI Taxonomy" id="578458"/>
    <lineage>
        <taxon>Eukaryota</taxon>
        <taxon>Fungi</taxon>
        <taxon>Dikarya</taxon>
        <taxon>Basidiomycota</taxon>
        <taxon>Agaricomycotina</taxon>
        <taxon>Agaricomycetes</taxon>
        <taxon>Agaricomycetidae</taxon>
        <taxon>Agaricales</taxon>
        <taxon>Schizophyllaceae</taxon>
        <taxon>Schizophyllum</taxon>
    </lineage>
</organism>
<dbReference type="RefSeq" id="XP_003031223.1">
    <property type="nucleotide sequence ID" value="XM_003031177.1"/>
</dbReference>
<dbReference type="Proteomes" id="UP000007431">
    <property type="component" value="Unassembled WGS sequence"/>
</dbReference>
<evidence type="ECO:0000313" key="3">
    <source>
        <dbReference type="Proteomes" id="UP000007431"/>
    </source>
</evidence>
<name>D8Q6X7_SCHCM</name>
<sequence length="120" mass="13385">MNTKKIPFCLGRSAPIEPSNAIARQAGNCGVPRKRLLAGGYLRAKDCVRSTEYTTPFFMLPACRKVERALPACTPNRQPGPTSFFTPPKHPPWLRLIYDRPKSDYRADSGTTSTPTNAYR</sequence>
<evidence type="ECO:0000256" key="1">
    <source>
        <dbReference type="SAM" id="MobiDB-lite"/>
    </source>
</evidence>
<protein>
    <submittedName>
        <fullName evidence="2">Expressed protein</fullName>
    </submittedName>
</protein>
<reference evidence="2 3" key="1">
    <citation type="journal article" date="2010" name="Nat. Biotechnol.">
        <title>Genome sequence of the model mushroom Schizophyllum commune.</title>
        <authorList>
            <person name="Ohm R.A."/>
            <person name="de Jong J.F."/>
            <person name="Lugones L.G."/>
            <person name="Aerts A."/>
            <person name="Kothe E."/>
            <person name="Stajich J.E."/>
            <person name="de Vries R.P."/>
            <person name="Record E."/>
            <person name="Levasseur A."/>
            <person name="Baker S.E."/>
            <person name="Bartholomew K.A."/>
            <person name="Coutinho P.M."/>
            <person name="Erdmann S."/>
            <person name="Fowler T.J."/>
            <person name="Gathman A.C."/>
            <person name="Lombard V."/>
            <person name="Henrissat B."/>
            <person name="Knabe N."/>
            <person name="Kuees U."/>
            <person name="Lilly W.W."/>
            <person name="Lindquist E."/>
            <person name="Lucas S."/>
            <person name="Magnuson J.K."/>
            <person name="Piumi F."/>
            <person name="Raudaskoski M."/>
            <person name="Salamov A."/>
            <person name="Schmutz J."/>
            <person name="Schwarze F.W.M.R."/>
            <person name="vanKuyk P.A."/>
            <person name="Horton J.S."/>
            <person name="Grigoriev I.V."/>
            <person name="Woesten H.A.B."/>
        </authorList>
    </citation>
    <scope>NUCLEOTIDE SEQUENCE [LARGE SCALE GENOMIC DNA]</scope>
    <source>
        <strain evidence="3">H4-8 / FGSC 9210</strain>
    </source>
</reference>
<dbReference type="EMBL" id="GL377307">
    <property type="protein sequence ID" value="EFI96320.1"/>
    <property type="molecule type" value="Genomic_DNA"/>
</dbReference>
<feature type="compositionally biased region" description="Polar residues" evidence="1">
    <location>
        <begin position="109"/>
        <end position="120"/>
    </location>
</feature>
<feature type="region of interest" description="Disordered" evidence="1">
    <location>
        <begin position="101"/>
        <end position="120"/>
    </location>
</feature>
<dbReference type="AlphaFoldDB" id="D8Q6X7"/>
<dbReference type="KEGG" id="scm:SCHCO_01190579"/>
<evidence type="ECO:0000313" key="2">
    <source>
        <dbReference type="EMBL" id="EFI96320.1"/>
    </source>
</evidence>